<keyword evidence="4" id="KW-1185">Reference proteome</keyword>
<feature type="transmembrane region" description="Helical" evidence="2">
    <location>
        <begin position="184"/>
        <end position="204"/>
    </location>
</feature>
<feature type="transmembrane region" description="Helical" evidence="2">
    <location>
        <begin position="242"/>
        <end position="260"/>
    </location>
</feature>
<feature type="transmembrane region" description="Helical" evidence="2">
    <location>
        <begin position="300"/>
        <end position="320"/>
    </location>
</feature>
<feature type="transmembrane region" description="Helical" evidence="2">
    <location>
        <begin position="12"/>
        <end position="35"/>
    </location>
</feature>
<comment type="caution">
    <text evidence="3">The sequence shown here is derived from an EMBL/GenBank/DDBJ whole genome shotgun (WGS) entry which is preliminary data.</text>
</comment>
<dbReference type="AlphaFoldDB" id="A0A916TG68"/>
<dbReference type="EMBL" id="BMGC01000030">
    <property type="protein sequence ID" value="GGB41884.1"/>
    <property type="molecule type" value="Genomic_DNA"/>
</dbReference>
<evidence type="ECO:0000313" key="3">
    <source>
        <dbReference type="EMBL" id="GGB41884.1"/>
    </source>
</evidence>
<evidence type="ECO:0000256" key="1">
    <source>
        <dbReference type="SAM" id="MobiDB-lite"/>
    </source>
</evidence>
<evidence type="ECO:0000256" key="2">
    <source>
        <dbReference type="SAM" id="Phobius"/>
    </source>
</evidence>
<accession>A0A916TG68</accession>
<feature type="transmembrane region" description="Helical" evidence="2">
    <location>
        <begin position="151"/>
        <end position="172"/>
    </location>
</feature>
<keyword evidence="2" id="KW-0472">Membrane</keyword>
<gene>
    <name evidence="3" type="ORF">GCM10011489_31800</name>
</gene>
<feature type="compositionally biased region" description="Acidic residues" evidence="1">
    <location>
        <begin position="337"/>
        <end position="350"/>
    </location>
</feature>
<sequence length="350" mass="37224">MSHVTPQAVPMRTILTHVVVPALMGVAMALCYIGGFSKPDPHHLRIDIVGPAPQAAVATSQLQNALGDRVDLRTSDSAENATEAIQHRDLVAAYVLSPTKPQLLVSTGASDTQAVTVERMFTPVANQANLPLEIRDVAPVDSSSDPSGQSLFFYMVALTVGGYGTAIAIGVAAGSRRMRVRIGLGVGGAAVVTFLVMLIASAVFDAIPSHVWEISLLSFVYLLAVMAFGISLHVLLGRFTTLAMVTIFVGLNFTTCGGVFPPSLQPGFFSALHSFWLGAGLNEAGRNLMYFPDVSIVTDVWKIVGWVLVGGALLAIATYVQKRRLTPTPTPPRDQLDPESEEELEEDVAA</sequence>
<dbReference type="Proteomes" id="UP000621454">
    <property type="component" value="Unassembled WGS sequence"/>
</dbReference>
<name>A0A916TG68_9ACTN</name>
<dbReference type="RefSeq" id="WP_188587606.1">
    <property type="nucleotide sequence ID" value="NZ_BMGC01000030.1"/>
</dbReference>
<feature type="region of interest" description="Disordered" evidence="1">
    <location>
        <begin position="327"/>
        <end position="350"/>
    </location>
</feature>
<keyword evidence="2" id="KW-1133">Transmembrane helix</keyword>
<reference evidence="3" key="2">
    <citation type="submission" date="2020-09" db="EMBL/GenBank/DDBJ databases">
        <authorList>
            <person name="Sun Q."/>
            <person name="Zhou Y."/>
        </authorList>
    </citation>
    <scope>NUCLEOTIDE SEQUENCE</scope>
    <source>
        <strain evidence="3">CGMCC 1.12827</strain>
    </source>
</reference>
<keyword evidence="2" id="KW-0812">Transmembrane</keyword>
<evidence type="ECO:0000313" key="4">
    <source>
        <dbReference type="Proteomes" id="UP000621454"/>
    </source>
</evidence>
<proteinExistence type="predicted"/>
<feature type="transmembrane region" description="Helical" evidence="2">
    <location>
        <begin position="216"/>
        <end position="235"/>
    </location>
</feature>
<protein>
    <recommendedName>
        <fullName evidence="5">ABC-2 family transporter protein</fullName>
    </recommendedName>
</protein>
<evidence type="ECO:0008006" key="5">
    <source>
        <dbReference type="Google" id="ProtNLM"/>
    </source>
</evidence>
<organism evidence="3 4">
    <name type="scientific">Gordonia jinhuaensis</name>
    <dbReference type="NCBI Taxonomy" id="1517702"/>
    <lineage>
        <taxon>Bacteria</taxon>
        <taxon>Bacillati</taxon>
        <taxon>Actinomycetota</taxon>
        <taxon>Actinomycetes</taxon>
        <taxon>Mycobacteriales</taxon>
        <taxon>Gordoniaceae</taxon>
        <taxon>Gordonia</taxon>
    </lineage>
</organism>
<reference evidence="3" key="1">
    <citation type="journal article" date="2014" name="Int. J. Syst. Evol. Microbiol.">
        <title>Complete genome sequence of Corynebacterium casei LMG S-19264T (=DSM 44701T), isolated from a smear-ripened cheese.</title>
        <authorList>
            <consortium name="US DOE Joint Genome Institute (JGI-PGF)"/>
            <person name="Walter F."/>
            <person name="Albersmeier A."/>
            <person name="Kalinowski J."/>
            <person name="Ruckert C."/>
        </authorList>
    </citation>
    <scope>NUCLEOTIDE SEQUENCE</scope>
    <source>
        <strain evidence="3">CGMCC 1.12827</strain>
    </source>
</reference>